<protein>
    <recommendedName>
        <fullName evidence="6">Gamma-tubulin complex component</fullName>
    </recommendedName>
</protein>
<dbReference type="RefSeq" id="XP_033235358.1">
    <property type="nucleotide sequence ID" value="XM_033379467.1"/>
</dbReference>
<keyword evidence="4 6" id="KW-0493">Microtubule</keyword>
<gene>
    <name evidence="10" type="primary">Grip75</name>
</gene>
<dbReference type="InterPro" id="IPR040457">
    <property type="entry name" value="GCP_C"/>
</dbReference>
<reference evidence="10" key="1">
    <citation type="submission" date="2025-08" db="UniProtKB">
        <authorList>
            <consortium name="RefSeq"/>
        </authorList>
    </citation>
    <scope>IDENTIFICATION</scope>
    <source>
        <strain evidence="10">MV-25-SWS-2005</strain>
        <tissue evidence="10">Whole body</tissue>
    </source>
</reference>
<evidence type="ECO:0000259" key="8">
    <source>
        <dbReference type="Pfam" id="PF17681"/>
    </source>
</evidence>
<dbReference type="GO" id="GO:0000278">
    <property type="term" value="P:mitotic cell cycle"/>
    <property type="evidence" value="ECO:0007669"/>
    <property type="project" value="TreeGrafter"/>
</dbReference>
<dbReference type="FunCoup" id="A0A6I8VWN4">
    <property type="interactions" value="1612"/>
</dbReference>
<organism evidence="9 10">
    <name type="scientific">Drosophila pseudoobscura pseudoobscura</name>
    <name type="common">Fruit fly</name>
    <dbReference type="NCBI Taxonomy" id="46245"/>
    <lineage>
        <taxon>Eukaryota</taxon>
        <taxon>Metazoa</taxon>
        <taxon>Ecdysozoa</taxon>
        <taxon>Arthropoda</taxon>
        <taxon>Hexapoda</taxon>
        <taxon>Insecta</taxon>
        <taxon>Pterygota</taxon>
        <taxon>Neoptera</taxon>
        <taxon>Endopterygota</taxon>
        <taxon>Diptera</taxon>
        <taxon>Brachycera</taxon>
        <taxon>Muscomorpha</taxon>
        <taxon>Ephydroidea</taxon>
        <taxon>Drosophilidae</taxon>
        <taxon>Drosophila</taxon>
        <taxon>Sophophora</taxon>
    </lineage>
</organism>
<dbReference type="GO" id="GO:0043015">
    <property type="term" value="F:gamma-tubulin binding"/>
    <property type="evidence" value="ECO:0007669"/>
    <property type="project" value="InterPro"/>
</dbReference>
<dbReference type="ExpressionAtlas" id="A0A6I8VWN4">
    <property type="expression patterns" value="baseline"/>
</dbReference>
<dbReference type="Gene3D" id="1.20.120.1900">
    <property type="entry name" value="Gamma-tubulin complex, C-terminal domain"/>
    <property type="match status" value="1"/>
</dbReference>
<dbReference type="InParanoid" id="A0A6I8VWN4"/>
<evidence type="ECO:0000256" key="4">
    <source>
        <dbReference type="ARBA" id="ARBA00022701"/>
    </source>
</evidence>
<dbReference type="PANTHER" id="PTHR19302">
    <property type="entry name" value="GAMMA TUBULIN COMPLEX PROTEIN"/>
    <property type="match status" value="1"/>
</dbReference>
<dbReference type="AlphaFoldDB" id="A0A6I8VWN4"/>
<keyword evidence="3 6" id="KW-0963">Cytoplasm</keyword>
<name>A0A6I8VWN4_DROPS</name>
<feature type="domain" description="Gamma tubulin complex component protein N-terminal" evidence="8">
    <location>
        <begin position="20"/>
        <end position="349"/>
    </location>
</feature>
<dbReference type="GO" id="GO:0000922">
    <property type="term" value="C:spindle pole"/>
    <property type="evidence" value="ECO:0007669"/>
    <property type="project" value="InterPro"/>
</dbReference>
<evidence type="ECO:0000256" key="5">
    <source>
        <dbReference type="ARBA" id="ARBA00023212"/>
    </source>
</evidence>
<dbReference type="GO" id="GO:0051011">
    <property type="term" value="F:microtubule minus-end binding"/>
    <property type="evidence" value="ECO:0007669"/>
    <property type="project" value="TreeGrafter"/>
</dbReference>
<keyword evidence="5 6" id="KW-0206">Cytoskeleton</keyword>
<dbReference type="InterPro" id="IPR041470">
    <property type="entry name" value="GCP_N"/>
</dbReference>
<sequence>MIHDLLLSCLTKTGLGIQSFMDNNAIEHFIHPCERQLYIEILNIINVLQEVVQFTVLLRLDEDERCKRLIMNENHNVEELPHGFYFINFAKGIEAALEEYYDNIIQLETFCSKNKPNSLAFVHDALQEKLPIFLFLRKLICEIRMQKLHGCTMLHSLHQHSEHGDFQLERITNIVMKPVKFAFFSSLAHWLIFGVIDDVHSEFFIKFSPLDESSNNTSCSKSSANNTRLNAAANCEDYIWQYEINMCQLPGFLSTIVAEKVLFVGQTILVFKMGRSFQRNNKNEHWANNLSDSTPNDIYELWNGKESLFFGMVEDLNNDEKIDVFHIESVINEIKKYVSMRLSEIALNEVDLERQMGLIKDFYLLGRGEFYLEFLSQLTRASDVYCDSSSKNYTRSFELAATVMGITDDLENFSLSVQKTIGELDENSEFRILENLHLKYIYKWPLNLLFSPKAIERYNQIFRFLLIIRKLQYDLQQVWKTQILAAKLMSGPTNMKMMNLLNQLMFFLNNLQYYIQVDVLESQFSILINVIRKKADFEEIQRKHTVFLANVLSQCFLLSGSKDSQMNSTRTTCQSQNPIYGIILELFYICEQFSCISAKESTSDGFLKELDNLEERFGVQIASLVQLLLNIKTASCLGPLSQLLLRLDFNHWFSSTHNIS</sequence>
<comment type="subcellular location">
    <subcellularLocation>
        <location evidence="1 6">Cytoplasm</location>
        <location evidence="1 6">Cytoskeleton</location>
        <location evidence="1 6">Microtubule organizing center</location>
    </subcellularLocation>
</comment>
<keyword evidence="9" id="KW-1185">Reference proteome</keyword>
<dbReference type="KEGG" id="dpo:6899804"/>
<dbReference type="GO" id="GO:0031122">
    <property type="term" value="P:cytoplasmic microtubule organization"/>
    <property type="evidence" value="ECO:0007669"/>
    <property type="project" value="TreeGrafter"/>
</dbReference>
<evidence type="ECO:0000313" key="10">
    <source>
        <dbReference type="RefSeq" id="XP_033235358.1"/>
    </source>
</evidence>
<dbReference type="GO" id="GO:0007020">
    <property type="term" value="P:microtubule nucleation"/>
    <property type="evidence" value="ECO:0007669"/>
    <property type="project" value="InterPro"/>
</dbReference>
<dbReference type="GO" id="GO:0051321">
    <property type="term" value="P:meiotic cell cycle"/>
    <property type="evidence" value="ECO:0007669"/>
    <property type="project" value="TreeGrafter"/>
</dbReference>
<accession>A0A6I8VWN4</accession>
<proteinExistence type="inferred from homology"/>
<dbReference type="GO" id="GO:0005874">
    <property type="term" value="C:microtubule"/>
    <property type="evidence" value="ECO:0007669"/>
    <property type="project" value="UniProtKB-KW"/>
</dbReference>
<dbReference type="GO" id="GO:0051225">
    <property type="term" value="P:spindle assembly"/>
    <property type="evidence" value="ECO:0007669"/>
    <property type="project" value="TreeGrafter"/>
</dbReference>
<evidence type="ECO:0000259" key="7">
    <source>
        <dbReference type="Pfam" id="PF04130"/>
    </source>
</evidence>
<evidence type="ECO:0000256" key="6">
    <source>
        <dbReference type="RuleBase" id="RU363050"/>
    </source>
</evidence>
<dbReference type="InterPro" id="IPR007259">
    <property type="entry name" value="GCP"/>
</dbReference>
<feature type="domain" description="Gamma tubulin complex component C-terminal" evidence="7">
    <location>
        <begin position="354"/>
        <end position="653"/>
    </location>
</feature>
<dbReference type="Pfam" id="PF17681">
    <property type="entry name" value="GCP_N_terminal"/>
    <property type="match status" value="1"/>
</dbReference>
<dbReference type="Proteomes" id="UP000001819">
    <property type="component" value="Chromosome 4"/>
</dbReference>
<evidence type="ECO:0000313" key="9">
    <source>
        <dbReference type="Proteomes" id="UP000001819"/>
    </source>
</evidence>
<comment type="similarity">
    <text evidence="2 6">Belongs to the TUBGCP family.</text>
</comment>
<evidence type="ECO:0000256" key="3">
    <source>
        <dbReference type="ARBA" id="ARBA00022490"/>
    </source>
</evidence>
<evidence type="ECO:0000256" key="1">
    <source>
        <dbReference type="ARBA" id="ARBA00004267"/>
    </source>
</evidence>
<dbReference type="InterPro" id="IPR042241">
    <property type="entry name" value="GCP_C_sf"/>
</dbReference>
<dbReference type="GO" id="GO:0000930">
    <property type="term" value="C:gamma-tubulin complex"/>
    <property type="evidence" value="ECO:0007669"/>
    <property type="project" value="TreeGrafter"/>
</dbReference>
<evidence type="ECO:0000256" key="2">
    <source>
        <dbReference type="ARBA" id="ARBA00010337"/>
    </source>
</evidence>
<dbReference type="Pfam" id="PF04130">
    <property type="entry name" value="GCP_C_terminal"/>
    <property type="match status" value="1"/>
</dbReference>
<dbReference type="PANTHER" id="PTHR19302:SF27">
    <property type="entry name" value="GAMMA-TUBULIN COMPLEX COMPONENT 4"/>
    <property type="match status" value="1"/>
</dbReference>